<dbReference type="RefSeq" id="WP_344804063.1">
    <property type="nucleotide sequence ID" value="NZ_BAABBO010000005.1"/>
</dbReference>
<evidence type="ECO:0000313" key="1">
    <source>
        <dbReference type="EMBL" id="GAA3953729.1"/>
    </source>
</evidence>
<dbReference type="Gene3D" id="3.40.50.10610">
    <property type="entry name" value="ABC-type transport auxiliary lipoprotein component"/>
    <property type="match status" value="1"/>
</dbReference>
<dbReference type="Proteomes" id="UP001501337">
    <property type="component" value="Unassembled WGS sequence"/>
</dbReference>
<organism evidence="1 2">
    <name type="scientific">Allohahella marinimesophila</name>
    <dbReference type="NCBI Taxonomy" id="1054972"/>
    <lineage>
        <taxon>Bacteria</taxon>
        <taxon>Pseudomonadati</taxon>
        <taxon>Pseudomonadota</taxon>
        <taxon>Gammaproteobacteria</taxon>
        <taxon>Oceanospirillales</taxon>
        <taxon>Hahellaceae</taxon>
        <taxon>Allohahella</taxon>
    </lineage>
</organism>
<protein>
    <recommendedName>
        <fullName evidence="3">ABC-type transport auxiliary lipoprotein component domain-containing protein</fullName>
    </recommendedName>
</protein>
<reference evidence="2" key="1">
    <citation type="journal article" date="2019" name="Int. J. Syst. Evol. Microbiol.">
        <title>The Global Catalogue of Microorganisms (GCM) 10K type strain sequencing project: providing services to taxonomists for standard genome sequencing and annotation.</title>
        <authorList>
            <consortium name="The Broad Institute Genomics Platform"/>
            <consortium name="The Broad Institute Genome Sequencing Center for Infectious Disease"/>
            <person name="Wu L."/>
            <person name="Ma J."/>
        </authorList>
    </citation>
    <scope>NUCLEOTIDE SEQUENCE [LARGE SCALE GENOMIC DNA]</scope>
    <source>
        <strain evidence="2">JCM 17555</strain>
    </source>
</reference>
<comment type="caution">
    <text evidence="1">The sequence shown here is derived from an EMBL/GenBank/DDBJ whole genome shotgun (WGS) entry which is preliminary data.</text>
</comment>
<dbReference type="EMBL" id="BAABBO010000005">
    <property type="protein sequence ID" value="GAA3953729.1"/>
    <property type="molecule type" value="Genomic_DNA"/>
</dbReference>
<gene>
    <name evidence="1" type="ORF">GCM10022278_10650</name>
</gene>
<evidence type="ECO:0000313" key="2">
    <source>
        <dbReference type="Proteomes" id="UP001501337"/>
    </source>
</evidence>
<dbReference type="SUPFAM" id="SSF159594">
    <property type="entry name" value="XCC0632-like"/>
    <property type="match status" value="1"/>
</dbReference>
<name>A0ABP7NTB8_9GAMM</name>
<proteinExistence type="predicted"/>
<keyword evidence="2" id="KW-1185">Reference proteome</keyword>
<accession>A0ABP7NTB8</accession>
<sequence>MMKNKHSLLQMSPRIHSGASGAGVLVVVALTCGLNACTNLLNAEPPVVRRYTLLATPAVEAGTPTNALTNSSIMVHVGSVGLSLNTDRVLARDELTIAPISDLRWVEAAPDMLEKSLTDFLQQSGQFRYVTHHRGGPKTDRILTVDLRDLYVISEDGQAKAVQFGLAARLSPESAERKARGAPVDEMSVVLNERVDIKRTEGQTIDKAIALAFSTAAQQAFSKLLKAMQAE</sequence>
<evidence type="ECO:0008006" key="3">
    <source>
        <dbReference type="Google" id="ProtNLM"/>
    </source>
</evidence>